<dbReference type="InterPro" id="IPR058647">
    <property type="entry name" value="BSH_CzcB-like"/>
</dbReference>
<dbReference type="eggNOG" id="COG0845">
    <property type="taxonomic scope" value="Bacteria"/>
</dbReference>
<dbReference type="HOGENOM" id="CLU_480510_0_0_0"/>
<sequence length="567" mass="62162">MNANQEHEEGFKGENTGQAAPSTPPSAPAVEALPPHRKMGFGQRIVVALLLTVVLVPPAAGFYSYFSGIPLHLLAGSNEDEESGSSAPPGVSLVSGRPHTLQVPEEVSTALGIRKNQRDEVAIAEAPTRMRPIVLPGSTTLDPTRLARVRARFAPAKVVQIAQVWDHSPKTGQTEFRELRQGDSVSKGDLLGIFYSADVGIKKNDLLDALVQLELDQRILDEAEKHSEAVPTVFLNTYFRAVQGDRNAIGRALNNLKLWDIPQSEIDALHTEAKKISADKNAWFKSPEGRWVKGENQANGGKVDHDKETENPWGRVTLRAPFDGVVVERNVHTDEMVVDNTVNLFQIADVNRLLVIASCPEDELPELEDLRGSERRWTVHTVGVASATGLSGTIDEIGYVIDPNQHTAIIKGYVDNPGKRIRAGQYVTATVNVPPPHDVVEIPTSALVDDGLQSLVFVQPDPALPHFTMRRVQVTQRFDHTVFVRNTPIPKEEQLTAQEADEGLLPKEPLRPGERVLLSGTLELKAALLDLESRPVKQPTDRIAKTRARSRSDLESQRAKKPKTGTG</sequence>
<dbReference type="GO" id="GO:0030313">
    <property type="term" value="C:cell envelope"/>
    <property type="evidence" value="ECO:0007669"/>
    <property type="project" value="TreeGrafter"/>
</dbReference>
<dbReference type="GO" id="GO:0015679">
    <property type="term" value="P:plasma membrane copper ion transport"/>
    <property type="evidence" value="ECO:0007669"/>
    <property type="project" value="TreeGrafter"/>
</dbReference>
<dbReference type="Gene3D" id="2.40.50.100">
    <property type="match status" value="1"/>
</dbReference>
<gene>
    <name evidence="5" type="ordered locus">Sinac_2943</name>
</gene>
<keyword evidence="3" id="KW-1133">Transmembrane helix</keyword>
<dbReference type="AlphaFoldDB" id="L0DD98"/>
<feature type="region of interest" description="Disordered" evidence="2">
    <location>
        <begin position="1"/>
        <end position="34"/>
    </location>
</feature>
<proteinExistence type="predicted"/>
<dbReference type="Gene3D" id="2.40.420.20">
    <property type="match status" value="1"/>
</dbReference>
<dbReference type="InterPro" id="IPR051909">
    <property type="entry name" value="MFP_Cation_Efflux"/>
</dbReference>
<evidence type="ECO:0000256" key="2">
    <source>
        <dbReference type="SAM" id="MobiDB-lite"/>
    </source>
</evidence>
<dbReference type="EMBL" id="CP003364">
    <property type="protein sequence ID" value="AGA27227.1"/>
    <property type="molecule type" value="Genomic_DNA"/>
</dbReference>
<accession>L0DD98</accession>
<keyword evidence="1" id="KW-0813">Transport</keyword>
<evidence type="ECO:0000313" key="5">
    <source>
        <dbReference type="EMBL" id="AGA27227.1"/>
    </source>
</evidence>
<evidence type="ECO:0000256" key="3">
    <source>
        <dbReference type="SAM" id="Phobius"/>
    </source>
</evidence>
<evidence type="ECO:0000259" key="4">
    <source>
        <dbReference type="Pfam" id="PF25973"/>
    </source>
</evidence>
<feature type="compositionally biased region" description="Basic and acidic residues" evidence="2">
    <location>
        <begin position="533"/>
        <end position="558"/>
    </location>
</feature>
<dbReference type="KEGG" id="saci:Sinac_2943"/>
<feature type="compositionally biased region" description="Basic and acidic residues" evidence="2">
    <location>
        <begin position="1"/>
        <end position="12"/>
    </location>
</feature>
<name>L0DD98_SINAD</name>
<feature type="region of interest" description="Disordered" evidence="2">
    <location>
        <begin position="78"/>
        <end position="99"/>
    </location>
</feature>
<dbReference type="SUPFAM" id="SSF111369">
    <property type="entry name" value="HlyD-like secretion proteins"/>
    <property type="match status" value="1"/>
</dbReference>
<keyword evidence="3" id="KW-0472">Membrane</keyword>
<dbReference type="PANTHER" id="PTHR30097:SF4">
    <property type="entry name" value="SLR6042 PROTEIN"/>
    <property type="match status" value="1"/>
</dbReference>
<dbReference type="Pfam" id="PF25973">
    <property type="entry name" value="BSH_CzcB"/>
    <property type="match status" value="1"/>
</dbReference>
<protein>
    <recommendedName>
        <fullName evidence="4">CzcB-like barrel-sandwich hybrid domain-containing protein</fullName>
    </recommendedName>
</protein>
<dbReference type="GO" id="GO:0060003">
    <property type="term" value="P:copper ion export"/>
    <property type="evidence" value="ECO:0007669"/>
    <property type="project" value="TreeGrafter"/>
</dbReference>
<organism evidence="5 6">
    <name type="scientific">Singulisphaera acidiphila (strain ATCC BAA-1392 / DSM 18658 / VKM B-2454 / MOB10)</name>
    <dbReference type="NCBI Taxonomy" id="886293"/>
    <lineage>
        <taxon>Bacteria</taxon>
        <taxon>Pseudomonadati</taxon>
        <taxon>Planctomycetota</taxon>
        <taxon>Planctomycetia</taxon>
        <taxon>Isosphaerales</taxon>
        <taxon>Isosphaeraceae</taxon>
        <taxon>Singulisphaera</taxon>
    </lineage>
</organism>
<reference evidence="5 6" key="1">
    <citation type="submission" date="2012-02" db="EMBL/GenBank/DDBJ databases">
        <title>Complete sequence of chromosome of Singulisphaera acidiphila DSM 18658.</title>
        <authorList>
            <consortium name="US DOE Joint Genome Institute (JGI-PGF)"/>
            <person name="Lucas S."/>
            <person name="Copeland A."/>
            <person name="Lapidus A."/>
            <person name="Glavina del Rio T."/>
            <person name="Dalin E."/>
            <person name="Tice H."/>
            <person name="Bruce D."/>
            <person name="Goodwin L."/>
            <person name="Pitluck S."/>
            <person name="Peters L."/>
            <person name="Ovchinnikova G."/>
            <person name="Chertkov O."/>
            <person name="Kyrpides N."/>
            <person name="Mavromatis K."/>
            <person name="Ivanova N."/>
            <person name="Brettin T."/>
            <person name="Detter J.C."/>
            <person name="Han C."/>
            <person name="Larimer F."/>
            <person name="Land M."/>
            <person name="Hauser L."/>
            <person name="Markowitz V."/>
            <person name="Cheng J.-F."/>
            <person name="Hugenholtz P."/>
            <person name="Woyke T."/>
            <person name="Wu D."/>
            <person name="Tindall B."/>
            <person name="Pomrenke H."/>
            <person name="Brambilla E."/>
            <person name="Klenk H.-P."/>
            <person name="Eisen J.A."/>
        </authorList>
    </citation>
    <scope>NUCLEOTIDE SEQUENCE [LARGE SCALE GENOMIC DNA]</scope>
    <source>
        <strain evidence="6">ATCC BAA-1392 / DSM 18658 / VKM B-2454 / MOB10</strain>
    </source>
</reference>
<evidence type="ECO:0000256" key="1">
    <source>
        <dbReference type="ARBA" id="ARBA00022448"/>
    </source>
</evidence>
<keyword evidence="3" id="KW-0812">Transmembrane</keyword>
<evidence type="ECO:0000313" key="6">
    <source>
        <dbReference type="Proteomes" id="UP000010798"/>
    </source>
</evidence>
<feature type="region of interest" description="Disordered" evidence="2">
    <location>
        <begin position="533"/>
        <end position="567"/>
    </location>
</feature>
<dbReference type="OrthoDB" id="263506at2"/>
<feature type="domain" description="CzcB-like barrel-sandwich hybrid" evidence="4">
    <location>
        <begin position="180"/>
        <end position="349"/>
    </location>
</feature>
<dbReference type="RefSeq" id="WP_015246376.1">
    <property type="nucleotide sequence ID" value="NC_019892.1"/>
</dbReference>
<dbReference type="Proteomes" id="UP000010798">
    <property type="component" value="Chromosome"/>
</dbReference>
<dbReference type="PANTHER" id="PTHR30097">
    <property type="entry name" value="CATION EFFLUX SYSTEM PROTEIN CUSB"/>
    <property type="match status" value="1"/>
</dbReference>
<dbReference type="STRING" id="886293.Sinac_2943"/>
<keyword evidence="6" id="KW-1185">Reference proteome</keyword>
<feature type="transmembrane region" description="Helical" evidence="3">
    <location>
        <begin position="45"/>
        <end position="66"/>
    </location>
</feature>